<gene>
    <name evidence="2" type="ORF">ACA1_392540</name>
</gene>
<feature type="compositionally biased region" description="Low complexity" evidence="1">
    <location>
        <begin position="72"/>
        <end position="86"/>
    </location>
</feature>
<feature type="compositionally biased region" description="Basic residues" evidence="1">
    <location>
        <begin position="172"/>
        <end position="184"/>
    </location>
</feature>
<evidence type="ECO:0000313" key="3">
    <source>
        <dbReference type="Proteomes" id="UP000011083"/>
    </source>
</evidence>
<dbReference type="Proteomes" id="UP000011083">
    <property type="component" value="Unassembled WGS sequence"/>
</dbReference>
<organism evidence="2 3">
    <name type="scientific">Acanthamoeba castellanii (strain ATCC 30010 / Neff)</name>
    <dbReference type="NCBI Taxonomy" id="1257118"/>
    <lineage>
        <taxon>Eukaryota</taxon>
        <taxon>Amoebozoa</taxon>
        <taxon>Discosea</taxon>
        <taxon>Longamoebia</taxon>
        <taxon>Centramoebida</taxon>
        <taxon>Acanthamoebidae</taxon>
        <taxon>Acanthamoeba</taxon>
    </lineage>
</organism>
<dbReference type="VEuPathDB" id="AmoebaDB:ACA1_392540"/>
<name>L8GP99_ACACF</name>
<dbReference type="EMBL" id="KB008044">
    <property type="protein sequence ID" value="ELR14810.1"/>
    <property type="molecule type" value="Genomic_DNA"/>
</dbReference>
<evidence type="ECO:0000256" key="1">
    <source>
        <dbReference type="SAM" id="MobiDB-lite"/>
    </source>
</evidence>
<feature type="compositionally biased region" description="Acidic residues" evidence="1">
    <location>
        <begin position="107"/>
        <end position="121"/>
    </location>
</feature>
<evidence type="ECO:0000313" key="2">
    <source>
        <dbReference type="EMBL" id="ELR14810.1"/>
    </source>
</evidence>
<feature type="compositionally biased region" description="Basic residues" evidence="1">
    <location>
        <begin position="1"/>
        <end position="12"/>
    </location>
</feature>
<feature type="compositionally biased region" description="Basic residues" evidence="1">
    <location>
        <begin position="87"/>
        <end position="96"/>
    </location>
</feature>
<sequence length="238" mass="25097">MSSPKRVAKRKRPVEDETEEVVEAPKAQTTTSKKTAGSPAKLKRENTMAAVVKEGGQFLDRAAGSPAKRASSRLATSAKPSSSSPRPAKRAKKTTKAAKGEEKKEEVAEEEEEEKEEEEEVEGKPVPQLVKGGSMLKVAKEAQHFLVKGSGSPMGKTRSQSAKAKQDESEAKKKKKPATPKKLVKQSTMADTAKEGAALLEKAGGSPATRLRPTKAAAKGKGKAAAKPAAKGKGKKSS</sequence>
<dbReference type="RefSeq" id="XP_004336823.1">
    <property type="nucleotide sequence ID" value="XM_004336775.1"/>
</dbReference>
<dbReference type="GeneID" id="14915356"/>
<reference evidence="2 3" key="1">
    <citation type="journal article" date="2013" name="Genome Biol.">
        <title>Genome of Acanthamoeba castellanii highlights extensive lateral gene transfer and early evolution of tyrosine kinase signaling.</title>
        <authorList>
            <person name="Clarke M."/>
            <person name="Lohan A.J."/>
            <person name="Liu B."/>
            <person name="Lagkouvardos I."/>
            <person name="Roy S."/>
            <person name="Zafar N."/>
            <person name="Bertelli C."/>
            <person name="Schilde C."/>
            <person name="Kianianmomeni A."/>
            <person name="Burglin T.R."/>
            <person name="Frech C."/>
            <person name="Turcotte B."/>
            <person name="Kopec K.O."/>
            <person name="Synnott J.M."/>
            <person name="Choo C."/>
            <person name="Paponov I."/>
            <person name="Finkler A."/>
            <person name="Soon Heng Tan C."/>
            <person name="Hutchins A.P."/>
            <person name="Weinmeier T."/>
            <person name="Rattei T."/>
            <person name="Chu J.S."/>
            <person name="Gimenez G."/>
            <person name="Irimia M."/>
            <person name="Rigden D.J."/>
            <person name="Fitzpatrick D.A."/>
            <person name="Lorenzo-Morales J."/>
            <person name="Bateman A."/>
            <person name="Chiu C.H."/>
            <person name="Tang P."/>
            <person name="Hegemann P."/>
            <person name="Fromm H."/>
            <person name="Raoult D."/>
            <person name="Greub G."/>
            <person name="Miranda-Saavedra D."/>
            <person name="Chen N."/>
            <person name="Nash P."/>
            <person name="Ginger M.L."/>
            <person name="Horn M."/>
            <person name="Schaap P."/>
            <person name="Caler L."/>
            <person name="Loftus B."/>
        </authorList>
    </citation>
    <scope>NUCLEOTIDE SEQUENCE [LARGE SCALE GENOMIC DNA]</scope>
    <source>
        <strain evidence="2 3">Neff</strain>
    </source>
</reference>
<dbReference type="KEGG" id="acan:ACA1_392540"/>
<feature type="compositionally biased region" description="Basic residues" evidence="1">
    <location>
        <begin position="218"/>
        <end position="238"/>
    </location>
</feature>
<feature type="region of interest" description="Disordered" evidence="1">
    <location>
        <begin position="142"/>
        <end position="238"/>
    </location>
</feature>
<proteinExistence type="predicted"/>
<feature type="region of interest" description="Disordered" evidence="1">
    <location>
        <begin position="1"/>
        <end position="129"/>
    </location>
</feature>
<dbReference type="AlphaFoldDB" id="L8GP99"/>
<protein>
    <submittedName>
        <fullName evidence="2">Uncharacterized protein</fullName>
    </submittedName>
</protein>
<keyword evidence="3" id="KW-1185">Reference proteome</keyword>
<accession>L8GP99</accession>